<feature type="compositionally biased region" description="Low complexity" evidence="4">
    <location>
        <begin position="345"/>
        <end position="361"/>
    </location>
</feature>
<comment type="pathway">
    <text evidence="1">Biopolymer metabolism; poly-(R)-3-hydroxybutanoate biosynthesis.</text>
</comment>
<sequence length="387" mass="44057">METSSRNGMTEQLINTWTDIGSQMWKNWFDLVGMASQAPLQEQQAGLEAVSQRFFDQQQLLARLLRLSFHTWQESFPQVRTGENWQQFLQNYSQSIRSQLDEFSTGMLKANQDVGGLWQLYLQEIQKFNQLWGTSLLNSLHPLGQAVSTAKAEPLLELNSLYWNLLYEETSAGLLRSPLLGPTRELNGKVLRAFDAWTQLYRASVDYQIVLAEVQGHSFEALMRELVTKAEQGKTIKDWREFQQLWAGVADTVFEQAFCQEANLKVRGRFLNALNVYRLHQQELLEVWMGMMNLPLRSEVDELHKTVYELRKEVKRLKKQLAQLETQTATQPRTSELTNPPPATAPATPSKGTSSPKGSKSSRARGNTSAPEEQPPETPPQDATPEA</sequence>
<feature type="compositionally biased region" description="Low complexity" evidence="4">
    <location>
        <begin position="321"/>
        <end position="331"/>
    </location>
</feature>
<dbReference type="STRING" id="395961.Cyan7425_4056"/>
<protein>
    <recommendedName>
        <fullName evidence="2">Poly(3-hydroxyalkanoate) polymerase subunit PhaE</fullName>
    </recommendedName>
</protein>
<feature type="region of interest" description="Disordered" evidence="4">
    <location>
        <begin position="321"/>
        <end position="387"/>
    </location>
</feature>
<dbReference type="eggNOG" id="ENOG502ZA44">
    <property type="taxonomic scope" value="Bacteria"/>
</dbReference>
<dbReference type="OrthoDB" id="419215at2"/>
<evidence type="ECO:0000256" key="2">
    <source>
        <dbReference type="ARBA" id="ARBA00019066"/>
    </source>
</evidence>
<accession>B8HVQ8</accession>
<proteinExistence type="predicted"/>
<organism evidence="5">
    <name type="scientific">Cyanothece sp. (strain PCC 7425 / ATCC 29141)</name>
    <dbReference type="NCBI Taxonomy" id="395961"/>
    <lineage>
        <taxon>Bacteria</taxon>
        <taxon>Bacillati</taxon>
        <taxon>Cyanobacteriota</taxon>
        <taxon>Cyanophyceae</taxon>
        <taxon>Gomontiellales</taxon>
        <taxon>Cyanothecaceae</taxon>
        <taxon>Cyanothece</taxon>
    </lineage>
</organism>
<evidence type="ECO:0000256" key="3">
    <source>
        <dbReference type="ARBA" id="ARBA00022752"/>
    </source>
</evidence>
<dbReference type="GO" id="GO:0042619">
    <property type="term" value="P:poly-hydroxybutyrate biosynthetic process"/>
    <property type="evidence" value="ECO:0007669"/>
    <property type="project" value="UniProtKB-KW"/>
</dbReference>
<evidence type="ECO:0000256" key="4">
    <source>
        <dbReference type="SAM" id="MobiDB-lite"/>
    </source>
</evidence>
<dbReference type="KEGG" id="cyn:Cyan7425_4056"/>
<gene>
    <name evidence="5" type="ordered locus">Cyan7425_4056</name>
</gene>
<dbReference type="HOGENOM" id="CLU_713134_0_0_3"/>
<dbReference type="NCBIfam" id="TIGR01834">
    <property type="entry name" value="PHA_synth_III_E"/>
    <property type="match status" value="1"/>
</dbReference>
<dbReference type="EMBL" id="CP001344">
    <property type="protein sequence ID" value="ACL46370.1"/>
    <property type="molecule type" value="Genomic_DNA"/>
</dbReference>
<dbReference type="InterPro" id="IPR010123">
    <property type="entry name" value="PHA_synth_III_E"/>
</dbReference>
<dbReference type="UniPathway" id="UPA00917"/>
<reference evidence="5" key="1">
    <citation type="submission" date="2009-01" db="EMBL/GenBank/DDBJ databases">
        <title>Complete sequence of chromosome Cyanothece sp. PCC 7425.</title>
        <authorList>
            <consortium name="US DOE Joint Genome Institute"/>
            <person name="Lucas S."/>
            <person name="Copeland A."/>
            <person name="Lapidus A."/>
            <person name="Glavina del Rio T."/>
            <person name="Dalin E."/>
            <person name="Tice H."/>
            <person name="Bruce D."/>
            <person name="Goodwin L."/>
            <person name="Pitluck S."/>
            <person name="Sims D."/>
            <person name="Meineke L."/>
            <person name="Brettin T."/>
            <person name="Detter J.C."/>
            <person name="Han C."/>
            <person name="Larimer F."/>
            <person name="Land M."/>
            <person name="Hauser L."/>
            <person name="Kyrpides N."/>
            <person name="Ovchinnikova G."/>
            <person name="Liberton M."/>
            <person name="Stoeckel J."/>
            <person name="Banerjee A."/>
            <person name="Singh A."/>
            <person name="Page L."/>
            <person name="Sato H."/>
            <person name="Zhao L."/>
            <person name="Sherman L."/>
            <person name="Pakrasi H."/>
            <person name="Richardson P."/>
        </authorList>
    </citation>
    <scope>NUCLEOTIDE SEQUENCE</scope>
    <source>
        <strain evidence="5">PCC 7425</strain>
    </source>
</reference>
<dbReference type="Pfam" id="PF09712">
    <property type="entry name" value="PHA_synth_III_E"/>
    <property type="match status" value="1"/>
</dbReference>
<evidence type="ECO:0000256" key="1">
    <source>
        <dbReference type="ARBA" id="ARBA00004683"/>
    </source>
</evidence>
<dbReference type="AlphaFoldDB" id="B8HVQ8"/>
<name>B8HVQ8_CYAP4</name>
<evidence type="ECO:0000313" key="5">
    <source>
        <dbReference type="EMBL" id="ACL46370.1"/>
    </source>
</evidence>
<keyword evidence="3" id="KW-0583">PHB biosynthesis</keyword>